<feature type="compositionally biased region" description="Polar residues" evidence="1">
    <location>
        <begin position="59"/>
        <end position="112"/>
    </location>
</feature>
<proteinExistence type="predicted"/>
<dbReference type="KEGG" id="scac:106093327"/>
<dbReference type="VEuPathDB" id="VectorBase:SCAU007164"/>
<name>A0A1I8PE09_STOCA</name>
<gene>
    <name evidence="2" type="primary">106093327</name>
</gene>
<dbReference type="EnsemblMetazoa" id="SCAU007164-RA">
    <property type="protein sequence ID" value="SCAU007164-PA"/>
    <property type="gene ID" value="SCAU007164"/>
</dbReference>
<evidence type="ECO:0000313" key="2">
    <source>
        <dbReference type="EnsemblMetazoa" id="SCAU007164-PA"/>
    </source>
</evidence>
<dbReference type="AlphaFoldDB" id="A0A1I8PE09"/>
<dbReference type="OrthoDB" id="6357957at2759"/>
<organism evidence="2 3">
    <name type="scientific">Stomoxys calcitrans</name>
    <name type="common">Stable fly</name>
    <name type="synonym">Conops calcitrans</name>
    <dbReference type="NCBI Taxonomy" id="35570"/>
    <lineage>
        <taxon>Eukaryota</taxon>
        <taxon>Metazoa</taxon>
        <taxon>Ecdysozoa</taxon>
        <taxon>Arthropoda</taxon>
        <taxon>Hexapoda</taxon>
        <taxon>Insecta</taxon>
        <taxon>Pterygota</taxon>
        <taxon>Neoptera</taxon>
        <taxon>Endopterygota</taxon>
        <taxon>Diptera</taxon>
        <taxon>Brachycera</taxon>
        <taxon>Muscomorpha</taxon>
        <taxon>Muscoidea</taxon>
        <taxon>Muscidae</taxon>
        <taxon>Stomoxys</taxon>
    </lineage>
</organism>
<protein>
    <submittedName>
        <fullName evidence="2">Uncharacterized protein</fullName>
    </submittedName>
</protein>
<keyword evidence="3" id="KW-1185">Reference proteome</keyword>
<dbReference type="Proteomes" id="UP000095300">
    <property type="component" value="Unassembled WGS sequence"/>
</dbReference>
<evidence type="ECO:0000313" key="3">
    <source>
        <dbReference type="Proteomes" id="UP000095300"/>
    </source>
</evidence>
<feature type="region of interest" description="Disordered" evidence="1">
    <location>
        <begin position="18"/>
        <end position="129"/>
    </location>
</feature>
<accession>A0A1I8PE09</accession>
<dbReference type="PANTHER" id="PTHR38338:SF1">
    <property type="entry name" value="AGAP013079-PA"/>
    <property type="match status" value="1"/>
</dbReference>
<evidence type="ECO:0000256" key="1">
    <source>
        <dbReference type="SAM" id="MobiDB-lite"/>
    </source>
</evidence>
<feature type="compositionally biased region" description="Low complexity" evidence="1">
    <location>
        <begin position="24"/>
        <end position="33"/>
    </location>
</feature>
<dbReference type="PANTHER" id="PTHR38338">
    <property type="entry name" value="AGAP013079-PA"/>
    <property type="match status" value="1"/>
</dbReference>
<sequence length="149" mass="16489">MAFMMPVMKNNYDIYKDRSRKTSECSNSSTSASGPAGTPSVASAMGVQNVRRQRLKSESFASSPSHTQRMQMQRCQSQKTFPRNASRASQCSTSGALSPTRSFCQASNSPPKNASHDSADNAQPDMTKFHLRLVEKLRKSFRKDSAKRS</sequence>
<reference evidence="2" key="1">
    <citation type="submission" date="2020-05" db="UniProtKB">
        <authorList>
            <consortium name="EnsemblMetazoa"/>
        </authorList>
    </citation>
    <scope>IDENTIFICATION</scope>
    <source>
        <strain evidence="2">USDA</strain>
    </source>
</reference>